<dbReference type="Pfam" id="PF03466">
    <property type="entry name" value="LysR_substrate"/>
    <property type="match status" value="1"/>
</dbReference>
<dbReference type="PRINTS" id="PR00039">
    <property type="entry name" value="HTHLYSR"/>
</dbReference>
<dbReference type="PANTHER" id="PTHR30537:SF5">
    <property type="entry name" value="HTH-TYPE TRANSCRIPTIONAL ACTIVATOR TTDR-RELATED"/>
    <property type="match status" value="1"/>
</dbReference>
<evidence type="ECO:0000256" key="3">
    <source>
        <dbReference type="ARBA" id="ARBA00023125"/>
    </source>
</evidence>
<dbReference type="InterPro" id="IPR036388">
    <property type="entry name" value="WH-like_DNA-bd_sf"/>
</dbReference>
<dbReference type="SUPFAM" id="SSF53850">
    <property type="entry name" value="Periplasmic binding protein-like II"/>
    <property type="match status" value="1"/>
</dbReference>
<dbReference type="Gene3D" id="3.40.190.290">
    <property type="match status" value="1"/>
</dbReference>
<dbReference type="InterPro" id="IPR005119">
    <property type="entry name" value="LysR_subst-bd"/>
</dbReference>
<organism evidence="6 7">
    <name type="scientific">Labilithrix luteola</name>
    <dbReference type="NCBI Taxonomy" id="1391654"/>
    <lineage>
        <taxon>Bacteria</taxon>
        <taxon>Pseudomonadati</taxon>
        <taxon>Myxococcota</taxon>
        <taxon>Polyangia</taxon>
        <taxon>Polyangiales</taxon>
        <taxon>Labilitrichaceae</taxon>
        <taxon>Labilithrix</taxon>
    </lineage>
</organism>
<keyword evidence="2" id="KW-0805">Transcription regulation</keyword>
<dbReference type="STRING" id="1391654.AKJ09_02159"/>
<dbReference type="FunFam" id="1.10.10.10:FF:000001">
    <property type="entry name" value="LysR family transcriptional regulator"/>
    <property type="match status" value="1"/>
</dbReference>
<dbReference type="SUPFAM" id="SSF46785">
    <property type="entry name" value="Winged helix' DNA-binding domain"/>
    <property type="match status" value="1"/>
</dbReference>
<evidence type="ECO:0000256" key="1">
    <source>
        <dbReference type="ARBA" id="ARBA00009437"/>
    </source>
</evidence>
<accession>A0A0K1PPM7</accession>
<dbReference type="OrthoDB" id="5416547at2"/>
<dbReference type="InterPro" id="IPR036390">
    <property type="entry name" value="WH_DNA-bd_sf"/>
</dbReference>
<dbReference type="Pfam" id="PF00126">
    <property type="entry name" value="HTH_1"/>
    <property type="match status" value="1"/>
</dbReference>
<dbReference type="GO" id="GO:0003700">
    <property type="term" value="F:DNA-binding transcription factor activity"/>
    <property type="evidence" value="ECO:0007669"/>
    <property type="project" value="InterPro"/>
</dbReference>
<dbReference type="KEGG" id="llu:AKJ09_02159"/>
<dbReference type="Gene3D" id="1.10.10.10">
    <property type="entry name" value="Winged helix-like DNA-binding domain superfamily/Winged helix DNA-binding domain"/>
    <property type="match status" value="1"/>
</dbReference>
<comment type="similarity">
    <text evidence="1">Belongs to the LysR transcriptional regulatory family.</text>
</comment>
<feature type="domain" description="HTH lysR-type" evidence="5">
    <location>
        <begin position="5"/>
        <end position="62"/>
    </location>
</feature>
<dbReference type="InterPro" id="IPR000847">
    <property type="entry name" value="LysR_HTH_N"/>
</dbReference>
<evidence type="ECO:0000313" key="6">
    <source>
        <dbReference type="EMBL" id="AKU95495.1"/>
    </source>
</evidence>
<protein>
    <submittedName>
        <fullName evidence="6">Transcriptional regulator, LysR family</fullName>
    </submittedName>
</protein>
<name>A0A0K1PPM7_9BACT</name>
<evidence type="ECO:0000313" key="7">
    <source>
        <dbReference type="Proteomes" id="UP000064967"/>
    </source>
</evidence>
<dbReference type="PANTHER" id="PTHR30537">
    <property type="entry name" value="HTH-TYPE TRANSCRIPTIONAL REGULATOR"/>
    <property type="match status" value="1"/>
</dbReference>
<dbReference type="RefSeq" id="WP_146646933.1">
    <property type="nucleotide sequence ID" value="NZ_CP012333.1"/>
</dbReference>
<keyword evidence="4" id="KW-0804">Transcription</keyword>
<evidence type="ECO:0000256" key="2">
    <source>
        <dbReference type="ARBA" id="ARBA00023015"/>
    </source>
</evidence>
<dbReference type="Proteomes" id="UP000064967">
    <property type="component" value="Chromosome"/>
</dbReference>
<dbReference type="InterPro" id="IPR058163">
    <property type="entry name" value="LysR-type_TF_proteobact-type"/>
</dbReference>
<keyword evidence="3" id="KW-0238">DNA-binding</keyword>
<proteinExistence type="inferred from homology"/>
<dbReference type="PROSITE" id="PS50931">
    <property type="entry name" value="HTH_LYSR"/>
    <property type="match status" value="1"/>
</dbReference>
<dbReference type="GO" id="GO:0003677">
    <property type="term" value="F:DNA binding"/>
    <property type="evidence" value="ECO:0007669"/>
    <property type="project" value="UniProtKB-KW"/>
</dbReference>
<reference evidence="6 7" key="1">
    <citation type="submission" date="2015-08" db="EMBL/GenBank/DDBJ databases">
        <authorList>
            <person name="Babu N.S."/>
            <person name="Beckwith C.J."/>
            <person name="Beseler K.G."/>
            <person name="Brison A."/>
            <person name="Carone J.V."/>
            <person name="Caskin T.P."/>
            <person name="Diamond M."/>
            <person name="Durham M.E."/>
            <person name="Foxe J.M."/>
            <person name="Go M."/>
            <person name="Henderson B.A."/>
            <person name="Jones I.B."/>
            <person name="McGettigan J.A."/>
            <person name="Micheletti S.J."/>
            <person name="Nasrallah M.E."/>
            <person name="Ortiz D."/>
            <person name="Piller C.R."/>
            <person name="Privatt S.R."/>
            <person name="Schneider S.L."/>
            <person name="Sharp S."/>
            <person name="Smith T.C."/>
            <person name="Stanton J.D."/>
            <person name="Ullery H.E."/>
            <person name="Wilson R.J."/>
            <person name="Serrano M.G."/>
            <person name="Buck G."/>
            <person name="Lee V."/>
            <person name="Wang Y."/>
            <person name="Carvalho R."/>
            <person name="Voegtly L."/>
            <person name="Shi R."/>
            <person name="Duckworth R."/>
            <person name="Johnson A."/>
            <person name="Loviza R."/>
            <person name="Walstead R."/>
            <person name="Shah Z."/>
            <person name="Kiflezghi M."/>
            <person name="Wade K."/>
            <person name="Ball S.L."/>
            <person name="Bradley K.W."/>
            <person name="Asai D.J."/>
            <person name="Bowman C.A."/>
            <person name="Russell D.A."/>
            <person name="Pope W.H."/>
            <person name="Jacobs-Sera D."/>
            <person name="Hendrix R.W."/>
            <person name="Hatfull G.F."/>
        </authorList>
    </citation>
    <scope>NUCLEOTIDE SEQUENCE [LARGE SCALE GENOMIC DNA]</scope>
    <source>
        <strain evidence="6 7">DSM 27648</strain>
    </source>
</reference>
<dbReference type="PATRIC" id="fig|1391654.3.peg.2175"/>
<keyword evidence="7" id="KW-1185">Reference proteome</keyword>
<dbReference type="EMBL" id="CP012333">
    <property type="protein sequence ID" value="AKU95495.1"/>
    <property type="molecule type" value="Genomic_DNA"/>
</dbReference>
<evidence type="ECO:0000259" key="5">
    <source>
        <dbReference type="PROSITE" id="PS50931"/>
    </source>
</evidence>
<evidence type="ECO:0000256" key="4">
    <source>
        <dbReference type="ARBA" id="ARBA00023163"/>
    </source>
</evidence>
<sequence length="313" mass="33688">MRSDERFEGLTAFLTVAHRRSFRAAAKELGVTPGAVSQTIRALEQRVGHPLFVRTTRSVAMTEEGQALLAKVAPAAAAIDDALAAIGAARKGPTGHLRLSVPRLAVPLFVTPVLRRFHDLYPDVSVEISVEDALVDLQESGCDAGIRIGDSIAKDMVAIRLSPEIRWCVVGAPSYFAEFGHPGAPRDLLGHSTIRYRSPGTKILYRWELQDEGRPCAVDVPGPFTVNDGMLGLELARQGLGLLYTADISVANELADGTLQTTLDACSTTSPGCFLYFPAGAQHQPKLRAFADTVREFVAGKAAVTRKRGARSR</sequence>
<gene>
    <name evidence="6" type="ORF">AKJ09_02159</name>
</gene>
<dbReference type="AlphaFoldDB" id="A0A0K1PPM7"/>